<evidence type="ECO:0000313" key="2">
    <source>
        <dbReference type="Proteomes" id="UP000270616"/>
    </source>
</evidence>
<dbReference type="EMBL" id="RKMF01000017">
    <property type="protein sequence ID" value="ROZ61850.1"/>
    <property type="molecule type" value="Genomic_DNA"/>
</dbReference>
<dbReference type="InterPro" id="IPR036388">
    <property type="entry name" value="WH-like_DNA-bd_sf"/>
</dbReference>
<proteinExistence type="predicted"/>
<dbReference type="Proteomes" id="UP000270616">
    <property type="component" value="Unassembled WGS sequence"/>
</dbReference>
<keyword evidence="2" id="KW-1185">Reference proteome</keyword>
<gene>
    <name evidence="1" type="ORF">EDL96_12115</name>
</gene>
<comment type="caution">
    <text evidence="1">The sequence shown here is derived from an EMBL/GenBank/DDBJ whole genome shotgun (WGS) entry which is preliminary data.</text>
</comment>
<dbReference type="RefSeq" id="WP_123826480.1">
    <property type="nucleotide sequence ID" value="NZ_RKMF01000017.1"/>
</dbReference>
<sequence>MQQLGTGSTSPAPQPTPAQMRVLRTVGALGGRGVRHADVADSAGGHPNAVRPHLDALTRGGFLTVSEVRSGHRGRPPRVYDMTPAGRTLLTRNPVGDGGALVGALTSFLVDSGHGPDDARRVGEIWGKALDDDAAHRTPPPVVDGVTDDPGVSRVLDVMDSLGFDPDHESTGHGDGHTVTLRSCPMLDLAQANPEFVCRIHEGLITGVLARSGTVAQVRLQTLLDGRTCRIHIEPEAV</sequence>
<protein>
    <recommendedName>
        <fullName evidence="3">Transcriptional regulator</fullName>
    </recommendedName>
</protein>
<name>A0A3N3ZMF4_9MICC</name>
<evidence type="ECO:0008006" key="3">
    <source>
        <dbReference type="Google" id="ProtNLM"/>
    </source>
</evidence>
<dbReference type="OrthoDB" id="3399802at2"/>
<organism evidence="1 2">
    <name type="scientific">Kocuria soli</name>
    <dbReference type="NCBI Taxonomy" id="2485125"/>
    <lineage>
        <taxon>Bacteria</taxon>
        <taxon>Bacillati</taxon>
        <taxon>Actinomycetota</taxon>
        <taxon>Actinomycetes</taxon>
        <taxon>Micrococcales</taxon>
        <taxon>Micrococcaceae</taxon>
        <taxon>Kocuria</taxon>
    </lineage>
</organism>
<reference evidence="1 2" key="1">
    <citation type="submission" date="2018-10" db="EMBL/GenBank/DDBJ databases">
        <title>Kocuria sp. M5W7-7, whole genome shotgun sequence.</title>
        <authorList>
            <person name="Tuo L."/>
        </authorList>
    </citation>
    <scope>NUCLEOTIDE SEQUENCE [LARGE SCALE GENOMIC DNA]</scope>
    <source>
        <strain evidence="1 2">M5W7-7</strain>
    </source>
</reference>
<dbReference type="SUPFAM" id="SSF46785">
    <property type="entry name" value="Winged helix' DNA-binding domain"/>
    <property type="match status" value="1"/>
</dbReference>
<dbReference type="Gene3D" id="1.10.10.10">
    <property type="entry name" value="Winged helix-like DNA-binding domain superfamily/Winged helix DNA-binding domain"/>
    <property type="match status" value="1"/>
</dbReference>
<dbReference type="InterPro" id="IPR036390">
    <property type="entry name" value="WH_DNA-bd_sf"/>
</dbReference>
<accession>A0A3N3ZMF4</accession>
<evidence type="ECO:0000313" key="1">
    <source>
        <dbReference type="EMBL" id="ROZ61850.1"/>
    </source>
</evidence>
<dbReference type="AlphaFoldDB" id="A0A3N3ZMF4"/>